<dbReference type="Pfam" id="PF13837">
    <property type="entry name" value="Myb_DNA-bind_4"/>
    <property type="match status" value="3"/>
</dbReference>
<dbReference type="EMBL" id="JAHXZJ010001864">
    <property type="protein sequence ID" value="KAH0550748.1"/>
    <property type="molecule type" value="Genomic_DNA"/>
</dbReference>
<feature type="compositionally biased region" description="Polar residues" evidence="1">
    <location>
        <begin position="414"/>
        <end position="434"/>
    </location>
</feature>
<evidence type="ECO:0000259" key="2">
    <source>
        <dbReference type="Pfam" id="PF13837"/>
    </source>
</evidence>
<dbReference type="Proteomes" id="UP000826195">
    <property type="component" value="Unassembled WGS sequence"/>
</dbReference>
<dbReference type="InterPro" id="IPR044822">
    <property type="entry name" value="Myb_DNA-bind_4"/>
</dbReference>
<dbReference type="PANTHER" id="PTHR47595">
    <property type="entry name" value="HEAT SHOCK 70 KDA PROTEIN 14"/>
    <property type="match status" value="1"/>
</dbReference>
<feature type="domain" description="Myb/SANT-like DNA-binding" evidence="2">
    <location>
        <begin position="7"/>
        <end position="91"/>
    </location>
</feature>
<evidence type="ECO:0000313" key="4">
    <source>
        <dbReference type="Proteomes" id="UP000826195"/>
    </source>
</evidence>
<gene>
    <name evidence="3" type="ORF">KQX54_020699</name>
</gene>
<comment type="caution">
    <text evidence="3">The sequence shown here is derived from an EMBL/GenBank/DDBJ whole genome shotgun (WGS) entry which is preliminary data.</text>
</comment>
<name>A0AAV7IHY3_COTGL</name>
<organism evidence="3 4">
    <name type="scientific">Cotesia glomerata</name>
    <name type="common">Lepidopteran parasitic wasp</name>
    <name type="synonym">Apanteles glomeratus</name>
    <dbReference type="NCBI Taxonomy" id="32391"/>
    <lineage>
        <taxon>Eukaryota</taxon>
        <taxon>Metazoa</taxon>
        <taxon>Ecdysozoa</taxon>
        <taxon>Arthropoda</taxon>
        <taxon>Hexapoda</taxon>
        <taxon>Insecta</taxon>
        <taxon>Pterygota</taxon>
        <taxon>Neoptera</taxon>
        <taxon>Endopterygota</taxon>
        <taxon>Hymenoptera</taxon>
        <taxon>Apocrita</taxon>
        <taxon>Ichneumonoidea</taxon>
        <taxon>Braconidae</taxon>
        <taxon>Microgastrinae</taxon>
        <taxon>Cotesia</taxon>
    </lineage>
</organism>
<reference evidence="3 4" key="1">
    <citation type="journal article" date="2021" name="J. Hered.">
        <title>A chromosome-level genome assembly of the parasitoid wasp, Cotesia glomerata (Hymenoptera: Braconidae).</title>
        <authorList>
            <person name="Pinto B.J."/>
            <person name="Weis J.J."/>
            <person name="Gamble T."/>
            <person name="Ode P.J."/>
            <person name="Paul R."/>
            <person name="Zaspel J.M."/>
        </authorList>
    </citation>
    <scope>NUCLEOTIDE SEQUENCE [LARGE SCALE GENOMIC DNA]</scope>
    <source>
        <strain evidence="3">CgM1</strain>
    </source>
</reference>
<proteinExistence type="predicted"/>
<keyword evidence="4" id="KW-1185">Reference proteome</keyword>
<feature type="compositionally biased region" description="Basic and acidic residues" evidence="1">
    <location>
        <begin position="585"/>
        <end position="594"/>
    </location>
</feature>
<feature type="region of interest" description="Disordered" evidence="1">
    <location>
        <begin position="319"/>
        <end position="338"/>
    </location>
</feature>
<sequence>MRYRGPVWTKTETEALLNIIIKNNLLEKSSTSGQLSHALVKPLLSKGFERTAVQIRLKLRSLRLSYQKCKKKNCTPRAMKECPYYSLLDKIYAGEDTMFVKQEPHHVEPFEEPLSINAVTNNTNIWIDQEIQTMLTIIDDMCLSNDLSLKGFSNSALKLISNALEVSGIKRSANQVKVALTNLKKAYIKSRESLEAGSIEALTCPFYEYLEKFWGGEKLNRENTKKCEVERLPSIDDAINDVIVGKEVHIRHHGSNVIDLKNGLEHEENNFALDDNNFNLDGNNYSLNDDNNYTLDHSNYNVDNNYLLSDNNYPVESIESIDEEEEEEEEEEVEDEEYLTADGSSAIVVDLCEDETNQDNVYINGIEEHINGNDKMSNGDDRVDDTLEVLEDESVYNNNNNNNNKNHHTDDVSDNSSNYTNNRHSNVNNRSKNNHVQTPVTMKRIVLWTEDEIVTMYDSIFELKLRTPLKTKVSLSNASKLIEPLARAGYTRSTQQIISKIKNMRTAYLRCIAQGCTPEAIRECPYFEYLDRLYEQHKKYPDDDDDTLAPLEPVSRRIDSDDVNGFINDKESESGDHSYNSAHINNDHDNDADRKFKKPGQDVLWSPVESIVENDVNMRIDDQFESSAIEQTDEVLDQEHDQQEQQNYLDDGIMEHENIEIMDNCELNSSILTGMDSEVSLVQFVNNKLGESRPTDDVPKIISNIKKETINSDEEVEATNDVSNSLNHEKIVNPDIILEHESGMNDGIVLTKDETANMIGSYSSMEYKPVQQMRIKTEVVQNNETPSQTEPQVREGSLTAAFMQSVVQKILKHEEKLQEQHHRWMERQFEIQRQHDRSQRELLLAELREFRKTIAHTNSNNNFLSDH</sequence>
<protein>
    <recommendedName>
        <fullName evidence="2">Myb/SANT-like DNA-binding domain-containing protein</fullName>
    </recommendedName>
</protein>
<feature type="domain" description="Myb/SANT-like DNA-binding" evidence="2">
    <location>
        <begin position="448"/>
        <end position="533"/>
    </location>
</feature>
<feature type="region of interest" description="Disordered" evidence="1">
    <location>
        <begin position="541"/>
        <end position="599"/>
    </location>
</feature>
<feature type="region of interest" description="Disordered" evidence="1">
    <location>
        <begin position="395"/>
        <end position="434"/>
    </location>
</feature>
<dbReference type="AlphaFoldDB" id="A0AAV7IHY3"/>
<dbReference type="PANTHER" id="PTHR47595:SF1">
    <property type="entry name" value="MYB_SANT-LIKE DNA-BINDING DOMAIN-CONTAINING PROTEIN"/>
    <property type="match status" value="1"/>
</dbReference>
<evidence type="ECO:0000256" key="1">
    <source>
        <dbReference type="SAM" id="MobiDB-lite"/>
    </source>
</evidence>
<evidence type="ECO:0000313" key="3">
    <source>
        <dbReference type="EMBL" id="KAH0550748.1"/>
    </source>
</evidence>
<feature type="domain" description="Myb/SANT-like DNA-binding" evidence="2">
    <location>
        <begin position="124"/>
        <end position="212"/>
    </location>
</feature>
<accession>A0AAV7IHY3</accession>